<reference evidence="3 4" key="1">
    <citation type="journal article" date="2024" name="Curr. Microbiol.">
        <title>Luteibacter sahnii sp. nov., A Novel Yellow-Colored Xanthomonadin Pigment Producing Probiotic Bacterium from Healthy Rice Seed Microbiome.</title>
        <authorList>
            <person name="Jaiswal G."/>
            <person name="Rana R."/>
            <person name="Nayak P.K."/>
            <person name="Chouhan R."/>
            <person name="Gandhi S.G."/>
            <person name="Patel H.K."/>
            <person name="Patil P.B."/>
        </authorList>
    </citation>
    <scope>NUCLEOTIDE SEQUENCE [LARGE SCALE GENOMIC DNA]</scope>
    <source>
        <strain evidence="3 4">PPL201</strain>
    </source>
</reference>
<comment type="similarity">
    <text evidence="1">Belongs to the UPF0337 (CsbD) family.</text>
</comment>
<gene>
    <name evidence="3" type="ORF">P3W24_14575</name>
</gene>
<keyword evidence="4" id="KW-1185">Reference proteome</keyword>
<sequence length="69" mass="8125">MNEDVIKGQWKQLKGRIKAKWGQLTDDDLDVAEGNSEYLAGRIQERYGRAKDDVEKEIHAFRNDIDRQY</sequence>
<dbReference type="PANTHER" id="PTHR34977">
    <property type="entry name" value="UPF0337 PROTEIN YJBJ"/>
    <property type="match status" value="1"/>
</dbReference>
<name>A0ABT6BDG9_9GAMM</name>
<dbReference type="EMBL" id="JARJJS010000004">
    <property type="protein sequence ID" value="MDF4026198.1"/>
    <property type="molecule type" value="Genomic_DNA"/>
</dbReference>
<dbReference type="Gene3D" id="1.10.1470.10">
    <property type="entry name" value="YjbJ"/>
    <property type="match status" value="1"/>
</dbReference>
<dbReference type="InterPro" id="IPR050423">
    <property type="entry name" value="UPF0337_stress_rsp"/>
</dbReference>
<dbReference type="Pfam" id="PF05532">
    <property type="entry name" value="CsbD"/>
    <property type="match status" value="1"/>
</dbReference>
<dbReference type="PIRSF" id="PIRSF039008">
    <property type="entry name" value="YjbJ"/>
    <property type="match status" value="1"/>
</dbReference>
<dbReference type="InterPro" id="IPR008462">
    <property type="entry name" value="CsbD"/>
</dbReference>
<feature type="domain" description="CsbD-like" evidence="2">
    <location>
        <begin position="4"/>
        <end position="56"/>
    </location>
</feature>
<evidence type="ECO:0000259" key="2">
    <source>
        <dbReference type="Pfam" id="PF05532"/>
    </source>
</evidence>
<dbReference type="RefSeq" id="WP_320551486.1">
    <property type="nucleotide sequence ID" value="NZ_JAQLOK010000003.1"/>
</dbReference>
<accession>A0ABT6BDG9</accession>
<protein>
    <submittedName>
        <fullName evidence="3">CsbD family protein</fullName>
    </submittedName>
</protein>
<dbReference type="InterPro" id="IPR026042">
    <property type="entry name" value="YjbJ"/>
</dbReference>
<dbReference type="PANTHER" id="PTHR34977:SF1">
    <property type="entry name" value="UPF0337 PROTEIN YJBJ"/>
    <property type="match status" value="1"/>
</dbReference>
<dbReference type="SUPFAM" id="SSF69047">
    <property type="entry name" value="Hypothetical protein YjbJ"/>
    <property type="match status" value="1"/>
</dbReference>
<evidence type="ECO:0000256" key="1">
    <source>
        <dbReference type="ARBA" id="ARBA00009129"/>
    </source>
</evidence>
<organism evidence="3 4">
    <name type="scientific">Luteibacter sahnii</name>
    <dbReference type="NCBI Taxonomy" id="3021977"/>
    <lineage>
        <taxon>Bacteria</taxon>
        <taxon>Pseudomonadati</taxon>
        <taxon>Pseudomonadota</taxon>
        <taxon>Gammaproteobacteria</taxon>
        <taxon>Lysobacterales</taxon>
        <taxon>Rhodanobacteraceae</taxon>
        <taxon>Luteibacter</taxon>
    </lineage>
</organism>
<comment type="caution">
    <text evidence="3">The sequence shown here is derived from an EMBL/GenBank/DDBJ whole genome shotgun (WGS) entry which is preliminary data.</text>
</comment>
<evidence type="ECO:0000313" key="3">
    <source>
        <dbReference type="EMBL" id="MDF4026198.1"/>
    </source>
</evidence>
<proteinExistence type="inferred from homology"/>
<dbReference type="Proteomes" id="UP001528850">
    <property type="component" value="Unassembled WGS sequence"/>
</dbReference>
<dbReference type="InterPro" id="IPR036629">
    <property type="entry name" value="YjbJ_sf"/>
</dbReference>
<evidence type="ECO:0000313" key="4">
    <source>
        <dbReference type="Proteomes" id="UP001528850"/>
    </source>
</evidence>